<protein>
    <submittedName>
        <fullName evidence="1">Uncharacterized protein</fullName>
    </submittedName>
</protein>
<dbReference type="InParanoid" id="A9VDQ9"/>
<reference evidence="1 2" key="1">
    <citation type="journal article" date="2008" name="Nature">
        <title>The genome of the choanoflagellate Monosiga brevicollis and the origin of metazoans.</title>
        <authorList>
            <consortium name="JGI Sequencing"/>
            <person name="King N."/>
            <person name="Westbrook M.J."/>
            <person name="Young S.L."/>
            <person name="Kuo A."/>
            <person name="Abedin M."/>
            <person name="Chapman J."/>
            <person name="Fairclough S."/>
            <person name="Hellsten U."/>
            <person name="Isogai Y."/>
            <person name="Letunic I."/>
            <person name="Marr M."/>
            <person name="Pincus D."/>
            <person name="Putnam N."/>
            <person name="Rokas A."/>
            <person name="Wright K.J."/>
            <person name="Zuzow R."/>
            <person name="Dirks W."/>
            <person name="Good M."/>
            <person name="Goodstein D."/>
            <person name="Lemons D."/>
            <person name="Li W."/>
            <person name="Lyons J.B."/>
            <person name="Morris A."/>
            <person name="Nichols S."/>
            <person name="Richter D.J."/>
            <person name="Salamov A."/>
            <person name="Bork P."/>
            <person name="Lim W.A."/>
            <person name="Manning G."/>
            <person name="Miller W.T."/>
            <person name="McGinnis W."/>
            <person name="Shapiro H."/>
            <person name="Tjian R."/>
            <person name="Grigoriev I.V."/>
            <person name="Rokhsar D."/>
        </authorList>
    </citation>
    <scope>NUCLEOTIDE SEQUENCE [LARGE SCALE GENOMIC DNA]</scope>
    <source>
        <strain evidence="2">MX1 / ATCC 50154</strain>
    </source>
</reference>
<evidence type="ECO:0000313" key="2">
    <source>
        <dbReference type="Proteomes" id="UP000001357"/>
    </source>
</evidence>
<keyword evidence="2" id="KW-1185">Reference proteome</keyword>
<evidence type="ECO:0000313" key="1">
    <source>
        <dbReference type="EMBL" id="EDQ84345.1"/>
    </source>
</evidence>
<organism evidence="1 2">
    <name type="scientific">Monosiga brevicollis</name>
    <name type="common">Choanoflagellate</name>
    <dbReference type="NCBI Taxonomy" id="81824"/>
    <lineage>
        <taxon>Eukaryota</taxon>
        <taxon>Choanoflagellata</taxon>
        <taxon>Craspedida</taxon>
        <taxon>Salpingoecidae</taxon>
        <taxon>Monosiga</taxon>
    </lineage>
</organism>
<proteinExistence type="predicted"/>
<dbReference type="EMBL" id="CH991589">
    <property type="protein sequence ID" value="EDQ84345.1"/>
    <property type="molecule type" value="Genomic_DNA"/>
</dbReference>
<gene>
    <name evidence="1" type="ORF">MONBRDRAFT_39319</name>
</gene>
<dbReference type="Proteomes" id="UP000001357">
    <property type="component" value="Unassembled WGS sequence"/>
</dbReference>
<accession>A9VDQ9</accession>
<dbReference type="AlphaFoldDB" id="A9VDQ9"/>
<dbReference type="GeneID" id="5896120"/>
<dbReference type="KEGG" id="mbr:MONBRDRAFT_39319"/>
<dbReference type="RefSeq" id="XP_001750841.1">
    <property type="nucleotide sequence ID" value="XM_001750789.1"/>
</dbReference>
<sequence>MVVYMGGSCEDANVTVDDALLIFDANTTCYSVMGGFYSFACSDSGVPEAYKWSDYQCTTGTFVNLSSGCFTYGSRNAHVMCAEASVFPTNTRAVMSAFEAVDCSAGKIADLAIRDTCANAVTPAFAIGSGATSADACDDDDGCLRFFHDSLGYGHMMATCYSDNTILVEIFSDQCDEGYYHARVSPGACLTIGVNYTGGSFELPPPPPPHLLSGTLFHVVFASLLTLRPLCLCAHMSGNTAFFNQYVAAELLSFSFTCLDSAPTEQPPSTPSTLYLGGSCDNATSIDQAGAAFLVDECYEVANGHYTFGCDENGYPIAREYMDTNCGGTYVSTILTDNCFTQVDENSRITCSDATPTSTTAFMGAYTSENCGDDVITYVPLRDSCAAAPSLAVALSGGVNASELCNGDAGCMASFQSDLGYLRIVATCHADGLINVLFYTEDCASIKHNLTVSEAACLDVGTNLTGESRLVIEFLFRLTLNLCLDKRPRAHALQLPQ</sequence>
<name>A9VDQ9_MONBE</name>